<accession>A0ABD0LX98</accession>
<comment type="caution">
    <text evidence="1">The sequence shown here is derived from an EMBL/GenBank/DDBJ whole genome shotgun (WGS) entry which is preliminary data.</text>
</comment>
<dbReference type="EMBL" id="JACVVK020000016">
    <property type="protein sequence ID" value="KAK7504209.1"/>
    <property type="molecule type" value="Genomic_DNA"/>
</dbReference>
<dbReference type="Proteomes" id="UP001519460">
    <property type="component" value="Unassembled WGS sequence"/>
</dbReference>
<protein>
    <submittedName>
        <fullName evidence="1">Uncharacterized protein</fullName>
    </submittedName>
</protein>
<evidence type="ECO:0000313" key="1">
    <source>
        <dbReference type="EMBL" id="KAK7504209.1"/>
    </source>
</evidence>
<proteinExistence type="predicted"/>
<gene>
    <name evidence="1" type="ORF">BaRGS_00004513</name>
</gene>
<sequence length="165" mass="18583">MALGTPSTVSCLDGCRRANNVKPSPVTIATEWVWDIRDRGGAACARMPGGDLDLKKLRMRYNERERESPCYVHSEGRARETCGMINGREVILIIVSSLLHRLPPAAQDFKRLPTFQLQHSKNNHFLGIVQAEYKQGIGELAKYQPFSDFLLESFWGHMSPGTRLP</sequence>
<dbReference type="AlphaFoldDB" id="A0ABD0LX98"/>
<name>A0ABD0LX98_9CAEN</name>
<reference evidence="1 2" key="1">
    <citation type="journal article" date="2023" name="Sci. Data">
        <title>Genome assembly of the Korean intertidal mud-creeper Batillaria attramentaria.</title>
        <authorList>
            <person name="Patra A.K."/>
            <person name="Ho P.T."/>
            <person name="Jun S."/>
            <person name="Lee S.J."/>
            <person name="Kim Y."/>
            <person name="Won Y.J."/>
        </authorList>
    </citation>
    <scope>NUCLEOTIDE SEQUENCE [LARGE SCALE GENOMIC DNA]</scope>
    <source>
        <strain evidence="1">Wonlab-2016</strain>
    </source>
</reference>
<evidence type="ECO:0000313" key="2">
    <source>
        <dbReference type="Proteomes" id="UP001519460"/>
    </source>
</evidence>
<organism evidence="1 2">
    <name type="scientific">Batillaria attramentaria</name>
    <dbReference type="NCBI Taxonomy" id="370345"/>
    <lineage>
        <taxon>Eukaryota</taxon>
        <taxon>Metazoa</taxon>
        <taxon>Spiralia</taxon>
        <taxon>Lophotrochozoa</taxon>
        <taxon>Mollusca</taxon>
        <taxon>Gastropoda</taxon>
        <taxon>Caenogastropoda</taxon>
        <taxon>Sorbeoconcha</taxon>
        <taxon>Cerithioidea</taxon>
        <taxon>Batillariidae</taxon>
        <taxon>Batillaria</taxon>
    </lineage>
</organism>
<keyword evidence="2" id="KW-1185">Reference proteome</keyword>